<keyword evidence="2" id="KW-1133">Transmembrane helix</keyword>
<feature type="transmembrane region" description="Helical" evidence="2">
    <location>
        <begin position="35"/>
        <end position="54"/>
    </location>
</feature>
<organism evidence="3 4">
    <name type="scientific">Amycolatopsis thermalba</name>
    <dbReference type="NCBI Taxonomy" id="944492"/>
    <lineage>
        <taxon>Bacteria</taxon>
        <taxon>Bacillati</taxon>
        <taxon>Actinomycetota</taxon>
        <taxon>Actinomycetes</taxon>
        <taxon>Pseudonocardiales</taxon>
        <taxon>Pseudonocardiaceae</taxon>
        <taxon>Amycolatopsis</taxon>
    </lineage>
</organism>
<evidence type="ECO:0000313" key="4">
    <source>
        <dbReference type="Proteomes" id="UP000830158"/>
    </source>
</evidence>
<feature type="compositionally biased region" description="Low complexity" evidence="1">
    <location>
        <begin position="125"/>
        <end position="137"/>
    </location>
</feature>
<sequence>MTLEMARTRPTFAAVIGEALRKSFVGTGRMSRRDFWLFVLFWFLVSWGPLLTATAIGQEWVGTVGVVAGIVLMFPLISAGIRRLHDTGRSGAWCLLLPTFASFVVLILWTEAAQPHANQHGPVTGSCRAGRASRSSR</sequence>
<dbReference type="RefSeq" id="WP_116109882.1">
    <property type="nucleotide sequence ID" value="NZ_CP091196.1"/>
</dbReference>
<name>A0ABY4P1N7_9PSEU</name>
<dbReference type="PANTHER" id="PTHR34980">
    <property type="entry name" value="INNER MEMBRANE PROTEIN-RELATED-RELATED"/>
    <property type="match status" value="1"/>
</dbReference>
<dbReference type="Pfam" id="PF05656">
    <property type="entry name" value="DUF805"/>
    <property type="match status" value="1"/>
</dbReference>
<keyword evidence="2" id="KW-0472">Membrane</keyword>
<dbReference type="Proteomes" id="UP000830158">
    <property type="component" value="Chromosome"/>
</dbReference>
<proteinExistence type="predicted"/>
<gene>
    <name evidence="3" type="ORF">L1857_26805</name>
</gene>
<evidence type="ECO:0000256" key="2">
    <source>
        <dbReference type="SAM" id="Phobius"/>
    </source>
</evidence>
<feature type="transmembrane region" description="Helical" evidence="2">
    <location>
        <begin position="91"/>
        <end position="109"/>
    </location>
</feature>
<keyword evidence="2" id="KW-0812">Transmembrane</keyword>
<feature type="transmembrane region" description="Helical" evidence="2">
    <location>
        <begin position="60"/>
        <end position="79"/>
    </location>
</feature>
<dbReference type="PANTHER" id="PTHR34980:SF2">
    <property type="entry name" value="INNER MEMBRANE PROTEIN YHAH-RELATED"/>
    <property type="match status" value="1"/>
</dbReference>
<dbReference type="InterPro" id="IPR008523">
    <property type="entry name" value="DUF805"/>
</dbReference>
<dbReference type="EMBL" id="CP091196">
    <property type="protein sequence ID" value="UQS26162.1"/>
    <property type="molecule type" value="Genomic_DNA"/>
</dbReference>
<keyword evidence="4" id="KW-1185">Reference proteome</keyword>
<accession>A0ABY4P1N7</accession>
<feature type="region of interest" description="Disordered" evidence="1">
    <location>
        <begin position="117"/>
        <end position="137"/>
    </location>
</feature>
<evidence type="ECO:0000313" key="3">
    <source>
        <dbReference type="EMBL" id="UQS26162.1"/>
    </source>
</evidence>
<evidence type="ECO:0000256" key="1">
    <source>
        <dbReference type="SAM" id="MobiDB-lite"/>
    </source>
</evidence>
<protein>
    <submittedName>
        <fullName evidence="3">DUF805 domain-containing protein</fullName>
    </submittedName>
</protein>
<reference evidence="3" key="1">
    <citation type="submission" date="2022-01" db="EMBL/GenBank/DDBJ databases">
        <title>PSI-footprinting approach for the identification of protein synthesis inhibitor producers.</title>
        <authorList>
            <person name="Handel F."/>
            <person name="Kulik A."/>
            <person name="Wex K.W."/>
            <person name="Berscheid A."/>
            <person name="Saur J.S."/>
            <person name="Winkler A."/>
            <person name="Wibberg D."/>
            <person name="Kalinowski J."/>
            <person name="Broetz-Oesterhelt H."/>
            <person name="Mast Y."/>
        </authorList>
    </citation>
    <scope>NUCLEOTIDE SEQUENCE</scope>
    <source>
        <strain evidence="3">KNN 49.3e</strain>
    </source>
</reference>